<keyword evidence="3" id="KW-1185">Reference proteome</keyword>
<feature type="region of interest" description="Disordered" evidence="1">
    <location>
        <begin position="1"/>
        <end position="26"/>
    </location>
</feature>
<feature type="compositionally biased region" description="Low complexity" evidence="1">
    <location>
        <begin position="12"/>
        <end position="23"/>
    </location>
</feature>
<sequence>MSQSQTPSHTQAAASTRSSPRSSGELTFSANSIKIIDHKIVDDPTGKNLQVKVRAPRNTSFFSGTDEAACKANVIEPTSVVPSDSGDDAEPRVTYELQCQDLKPTTVITANISYGDFDYEFVVPLK</sequence>
<dbReference type="EMBL" id="JAAWVT010000010">
    <property type="protein sequence ID" value="NKG22376.1"/>
    <property type="molecule type" value="Genomic_DNA"/>
</dbReference>
<gene>
    <name evidence="2" type="ORF">HED64_16890</name>
</gene>
<organism evidence="2 3">
    <name type="scientific">Paeniglutamicibacter terrestris</name>
    <dbReference type="NCBI Taxonomy" id="2723403"/>
    <lineage>
        <taxon>Bacteria</taxon>
        <taxon>Bacillati</taxon>
        <taxon>Actinomycetota</taxon>
        <taxon>Actinomycetes</taxon>
        <taxon>Micrococcales</taxon>
        <taxon>Micrococcaceae</taxon>
        <taxon>Paeniglutamicibacter</taxon>
    </lineage>
</organism>
<evidence type="ECO:0000313" key="3">
    <source>
        <dbReference type="Proteomes" id="UP000746595"/>
    </source>
</evidence>
<comment type="caution">
    <text evidence="2">The sequence shown here is derived from an EMBL/GenBank/DDBJ whole genome shotgun (WGS) entry which is preliminary data.</text>
</comment>
<evidence type="ECO:0000256" key="1">
    <source>
        <dbReference type="SAM" id="MobiDB-lite"/>
    </source>
</evidence>
<reference evidence="2 3" key="1">
    <citation type="submission" date="2020-04" db="EMBL/GenBank/DDBJ databases">
        <title>Paeniglutamicibacter sp. ANT13_2, a novel actinomycete isolated from sediment in Antarctica.</title>
        <authorList>
            <person name="Sakdapetsiri C."/>
            <person name="Pinyakong O."/>
        </authorList>
    </citation>
    <scope>NUCLEOTIDE SEQUENCE [LARGE SCALE GENOMIC DNA]</scope>
    <source>
        <strain evidence="2 3">ANT13_2</strain>
    </source>
</reference>
<feature type="compositionally biased region" description="Polar residues" evidence="1">
    <location>
        <begin position="1"/>
        <end position="11"/>
    </location>
</feature>
<evidence type="ECO:0008006" key="4">
    <source>
        <dbReference type="Google" id="ProtNLM"/>
    </source>
</evidence>
<accession>A0ABX1G9Y1</accession>
<dbReference type="RefSeq" id="WP_168153146.1">
    <property type="nucleotide sequence ID" value="NZ_JAAWVT010000010.1"/>
</dbReference>
<evidence type="ECO:0000313" key="2">
    <source>
        <dbReference type="EMBL" id="NKG22376.1"/>
    </source>
</evidence>
<name>A0ABX1G9Y1_9MICC</name>
<dbReference type="Proteomes" id="UP000746595">
    <property type="component" value="Unassembled WGS sequence"/>
</dbReference>
<proteinExistence type="predicted"/>
<protein>
    <recommendedName>
        <fullName evidence="4">DUF4333 domain-containing protein</fullName>
    </recommendedName>
</protein>